<feature type="region of interest" description="Disordered" evidence="1">
    <location>
        <begin position="1"/>
        <end position="54"/>
    </location>
</feature>
<protein>
    <submittedName>
        <fullName evidence="2">Uncharacterized protein</fullName>
    </submittedName>
</protein>
<name>A0A1Y1HVC5_KLENI</name>
<dbReference type="AlphaFoldDB" id="A0A1Y1HVC5"/>
<accession>A0A1Y1HVC5</accession>
<reference evidence="2 3" key="1">
    <citation type="journal article" date="2014" name="Nat. Commun.">
        <title>Klebsormidium flaccidum genome reveals primary factors for plant terrestrial adaptation.</title>
        <authorList>
            <person name="Hori K."/>
            <person name="Maruyama F."/>
            <person name="Fujisawa T."/>
            <person name="Togashi T."/>
            <person name="Yamamoto N."/>
            <person name="Seo M."/>
            <person name="Sato S."/>
            <person name="Yamada T."/>
            <person name="Mori H."/>
            <person name="Tajima N."/>
            <person name="Moriyama T."/>
            <person name="Ikeuchi M."/>
            <person name="Watanabe M."/>
            <person name="Wada H."/>
            <person name="Kobayashi K."/>
            <person name="Saito M."/>
            <person name="Masuda T."/>
            <person name="Sasaki-Sekimoto Y."/>
            <person name="Mashiguchi K."/>
            <person name="Awai K."/>
            <person name="Shimojima M."/>
            <person name="Masuda S."/>
            <person name="Iwai M."/>
            <person name="Nobusawa T."/>
            <person name="Narise T."/>
            <person name="Kondo S."/>
            <person name="Saito H."/>
            <person name="Sato R."/>
            <person name="Murakawa M."/>
            <person name="Ihara Y."/>
            <person name="Oshima-Yamada Y."/>
            <person name="Ohtaka K."/>
            <person name="Satoh M."/>
            <person name="Sonobe K."/>
            <person name="Ishii M."/>
            <person name="Ohtani R."/>
            <person name="Kanamori-Sato M."/>
            <person name="Honoki R."/>
            <person name="Miyazaki D."/>
            <person name="Mochizuki H."/>
            <person name="Umetsu J."/>
            <person name="Higashi K."/>
            <person name="Shibata D."/>
            <person name="Kamiya Y."/>
            <person name="Sato N."/>
            <person name="Nakamura Y."/>
            <person name="Tabata S."/>
            <person name="Ida S."/>
            <person name="Kurokawa K."/>
            <person name="Ohta H."/>
        </authorList>
    </citation>
    <scope>NUCLEOTIDE SEQUENCE [LARGE SCALE GENOMIC DNA]</scope>
    <source>
        <strain evidence="2 3">NIES-2285</strain>
    </source>
</reference>
<sequence length="83" mass="8939">MVVRGGLGCGAAQEEDDSRSLNVGEHPQAQAQEEVEGGESRSESPLALSKRNAPVAEKKALISAELERRQLSELQEVLIVRAE</sequence>
<dbReference type="Proteomes" id="UP000054558">
    <property type="component" value="Unassembled WGS sequence"/>
</dbReference>
<organism evidence="2 3">
    <name type="scientific">Klebsormidium nitens</name>
    <name type="common">Green alga</name>
    <name type="synonym">Ulothrix nitens</name>
    <dbReference type="NCBI Taxonomy" id="105231"/>
    <lineage>
        <taxon>Eukaryota</taxon>
        <taxon>Viridiplantae</taxon>
        <taxon>Streptophyta</taxon>
        <taxon>Klebsormidiophyceae</taxon>
        <taxon>Klebsormidiales</taxon>
        <taxon>Klebsormidiaceae</taxon>
        <taxon>Klebsormidium</taxon>
    </lineage>
</organism>
<keyword evidence="3" id="KW-1185">Reference proteome</keyword>
<proteinExistence type="predicted"/>
<dbReference type="EMBL" id="DF236987">
    <property type="protein sequence ID" value="GAQ79788.1"/>
    <property type="molecule type" value="Genomic_DNA"/>
</dbReference>
<gene>
    <name evidence="2" type="ORF">KFL_000380220</name>
</gene>
<evidence type="ECO:0000313" key="2">
    <source>
        <dbReference type="EMBL" id="GAQ79788.1"/>
    </source>
</evidence>
<evidence type="ECO:0000313" key="3">
    <source>
        <dbReference type="Proteomes" id="UP000054558"/>
    </source>
</evidence>
<evidence type="ECO:0000256" key="1">
    <source>
        <dbReference type="SAM" id="MobiDB-lite"/>
    </source>
</evidence>